<dbReference type="GO" id="GO:0016747">
    <property type="term" value="F:acyltransferase activity, transferring groups other than amino-acyl groups"/>
    <property type="evidence" value="ECO:0007669"/>
    <property type="project" value="InterPro"/>
</dbReference>
<dbReference type="InterPro" id="IPR000182">
    <property type="entry name" value="GNAT_dom"/>
</dbReference>
<dbReference type="InterPro" id="IPR016181">
    <property type="entry name" value="Acyl_CoA_acyltransferase"/>
</dbReference>
<keyword evidence="5" id="KW-1185">Reference proteome</keyword>
<dbReference type="CDD" id="cd04301">
    <property type="entry name" value="NAT_SF"/>
    <property type="match status" value="1"/>
</dbReference>
<evidence type="ECO:0000313" key="5">
    <source>
        <dbReference type="Proteomes" id="UP000609064"/>
    </source>
</evidence>
<keyword evidence="2" id="KW-0012">Acyltransferase</keyword>
<dbReference type="PROSITE" id="PS51186">
    <property type="entry name" value="GNAT"/>
    <property type="match status" value="1"/>
</dbReference>
<keyword evidence="1" id="KW-0808">Transferase</keyword>
<sequence>MTQIIRTTNENPDFAPLVTLLDAHLWEQYPETQAEYDTYNVIEQNNTVVIVYLDNQAVGCGCFKKIDIETAELKRMFVKPEARGKGIAQLIIKELEQWASELGFKAMLLETLYKQTSAIALYQKQGYQVIENYGPYVGLDKSICMKKIIQPSSKI</sequence>
<dbReference type="EMBL" id="BMKK01000005">
    <property type="protein sequence ID" value="GGD62493.1"/>
    <property type="molecule type" value="Genomic_DNA"/>
</dbReference>
<evidence type="ECO:0000313" key="4">
    <source>
        <dbReference type="EMBL" id="GGD62493.1"/>
    </source>
</evidence>
<dbReference type="AlphaFoldDB" id="A0A916YVM3"/>
<organism evidence="4 5">
    <name type="scientific">Emticicia aquatilis</name>
    <dbReference type="NCBI Taxonomy" id="1537369"/>
    <lineage>
        <taxon>Bacteria</taxon>
        <taxon>Pseudomonadati</taxon>
        <taxon>Bacteroidota</taxon>
        <taxon>Cytophagia</taxon>
        <taxon>Cytophagales</taxon>
        <taxon>Leadbetterellaceae</taxon>
        <taxon>Emticicia</taxon>
    </lineage>
</organism>
<proteinExistence type="predicted"/>
<name>A0A916YVM3_9BACT</name>
<dbReference type="RefSeq" id="WP_188766753.1">
    <property type="nucleotide sequence ID" value="NZ_BMKK01000005.1"/>
</dbReference>
<dbReference type="Gene3D" id="3.40.630.30">
    <property type="match status" value="1"/>
</dbReference>
<dbReference type="Pfam" id="PF00583">
    <property type="entry name" value="Acetyltransf_1"/>
    <property type="match status" value="1"/>
</dbReference>
<dbReference type="SUPFAM" id="SSF55729">
    <property type="entry name" value="Acyl-CoA N-acyltransferases (Nat)"/>
    <property type="match status" value="1"/>
</dbReference>
<protein>
    <submittedName>
        <fullName evidence="4">N-acetyltransferase</fullName>
    </submittedName>
</protein>
<reference evidence="4" key="1">
    <citation type="journal article" date="2014" name="Int. J. Syst. Evol. Microbiol.">
        <title>Complete genome sequence of Corynebacterium casei LMG S-19264T (=DSM 44701T), isolated from a smear-ripened cheese.</title>
        <authorList>
            <consortium name="US DOE Joint Genome Institute (JGI-PGF)"/>
            <person name="Walter F."/>
            <person name="Albersmeier A."/>
            <person name="Kalinowski J."/>
            <person name="Ruckert C."/>
        </authorList>
    </citation>
    <scope>NUCLEOTIDE SEQUENCE</scope>
    <source>
        <strain evidence="4">CGMCC 1.15958</strain>
    </source>
</reference>
<evidence type="ECO:0000259" key="3">
    <source>
        <dbReference type="PROSITE" id="PS51186"/>
    </source>
</evidence>
<accession>A0A916YVM3</accession>
<dbReference type="PANTHER" id="PTHR43877:SF2">
    <property type="entry name" value="AMINOALKYLPHOSPHONATE N-ACETYLTRANSFERASE-RELATED"/>
    <property type="match status" value="1"/>
</dbReference>
<dbReference type="InterPro" id="IPR050832">
    <property type="entry name" value="Bact_Acetyltransf"/>
</dbReference>
<comment type="caution">
    <text evidence="4">The sequence shown here is derived from an EMBL/GenBank/DDBJ whole genome shotgun (WGS) entry which is preliminary data.</text>
</comment>
<gene>
    <name evidence="4" type="ORF">GCM10011514_28250</name>
</gene>
<dbReference type="Proteomes" id="UP000609064">
    <property type="component" value="Unassembled WGS sequence"/>
</dbReference>
<feature type="domain" description="N-acetyltransferase" evidence="3">
    <location>
        <begin position="3"/>
        <end position="150"/>
    </location>
</feature>
<evidence type="ECO:0000256" key="1">
    <source>
        <dbReference type="ARBA" id="ARBA00022679"/>
    </source>
</evidence>
<dbReference type="PANTHER" id="PTHR43877">
    <property type="entry name" value="AMINOALKYLPHOSPHONATE N-ACETYLTRANSFERASE-RELATED-RELATED"/>
    <property type="match status" value="1"/>
</dbReference>
<evidence type="ECO:0000256" key="2">
    <source>
        <dbReference type="ARBA" id="ARBA00023315"/>
    </source>
</evidence>
<reference evidence="4" key="2">
    <citation type="submission" date="2020-09" db="EMBL/GenBank/DDBJ databases">
        <authorList>
            <person name="Sun Q."/>
            <person name="Zhou Y."/>
        </authorList>
    </citation>
    <scope>NUCLEOTIDE SEQUENCE</scope>
    <source>
        <strain evidence="4">CGMCC 1.15958</strain>
    </source>
</reference>